<dbReference type="GO" id="GO:0003700">
    <property type="term" value="F:DNA-binding transcription factor activity"/>
    <property type="evidence" value="ECO:0007669"/>
    <property type="project" value="TreeGrafter"/>
</dbReference>
<evidence type="ECO:0000259" key="4">
    <source>
        <dbReference type="PROSITE" id="PS50943"/>
    </source>
</evidence>
<organism evidence="5 6">
    <name type="scientific">Deinococcus terrestris</name>
    <dbReference type="NCBI Taxonomy" id="2651870"/>
    <lineage>
        <taxon>Bacteria</taxon>
        <taxon>Thermotogati</taxon>
        <taxon>Deinococcota</taxon>
        <taxon>Deinococci</taxon>
        <taxon>Deinococcales</taxon>
        <taxon>Deinococcaceae</taxon>
        <taxon>Deinococcus</taxon>
    </lineage>
</organism>
<dbReference type="CDD" id="cd00093">
    <property type="entry name" value="HTH_XRE"/>
    <property type="match status" value="1"/>
</dbReference>
<dbReference type="Gene3D" id="1.10.260.40">
    <property type="entry name" value="lambda repressor-like DNA-binding domains"/>
    <property type="match status" value="1"/>
</dbReference>
<protein>
    <submittedName>
        <fullName evidence="5">Helix-turn-helix transcriptional regulator</fullName>
    </submittedName>
</protein>
<dbReference type="PANTHER" id="PTHR46797:SF23">
    <property type="entry name" value="HTH-TYPE TRANSCRIPTIONAL REGULATOR SUTR"/>
    <property type="match status" value="1"/>
</dbReference>
<evidence type="ECO:0000313" key="5">
    <source>
        <dbReference type="EMBL" id="MPY68174.1"/>
    </source>
</evidence>
<dbReference type="InterPro" id="IPR001387">
    <property type="entry name" value="Cro/C1-type_HTH"/>
</dbReference>
<dbReference type="InterPro" id="IPR010982">
    <property type="entry name" value="Lambda_DNA-bd_dom_sf"/>
</dbReference>
<comment type="caution">
    <text evidence="5">The sequence shown here is derived from an EMBL/GenBank/DDBJ whole genome shotgun (WGS) entry which is preliminary data.</text>
</comment>
<dbReference type="SUPFAM" id="SSF47413">
    <property type="entry name" value="lambda repressor-like DNA-binding domains"/>
    <property type="match status" value="1"/>
</dbReference>
<sequence length="86" mass="9398">MTPHPLRLRFAQNVRALRKARGLTQEVLAELSGLHFTYIGGIERGERNLGIDNIGRIADAFGLDAAELLRPESETLVDSGSGPRKS</sequence>
<dbReference type="InterPro" id="IPR050807">
    <property type="entry name" value="TransReg_Diox_bact_type"/>
</dbReference>
<evidence type="ECO:0000256" key="1">
    <source>
        <dbReference type="ARBA" id="ARBA00023015"/>
    </source>
</evidence>
<evidence type="ECO:0000256" key="3">
    <source>
        <dbReference type="ARBA" id="ARBA00023163"/>
    </source>
</evidence>
<name>A0A7X1NZI8_9DEIO</name>
<evidence type="ECO:0000256" key="2">
    <source>
        <dbReference type="ARBA" id="ARBA00023125"/>
    </source>
</evidence>
<evidence type="ECO:0000313" key="6">
    <source>
        <dbReference type="Proteomes" id="UP000484842"/>
    </source>
</evidence>
<dbReference type="GO" id="GO:0005829">
    <property type="term" value="C:cytosol"/>
    <property type="evidence" value="ECO:0007669"/>
    <property type="project" value="TreeGrafter"/>
</dbReference>
<keyword evidence="6" id="KW-1185">Reference proteome</keyword>
<proteinExistence type="predicted"/>
<dbReference type="PROSITE" id="PS50943">
    <property type="entry name" value="HTH_CROC1"/>
    <property type="match status" value="1"/>
</dbReference>
<dbReference type="Proteomes" id="UP000484842">
    <property type="component" value="Unassembled WGS sequence"/>
</dbReference>
<dbReference type="Pfam" id="PF01381">
    <property type="entry name" value="HTH_3"/>
    <property type="match status" value="1"/>
</dbReference>
<feature type="domain" description="HTH cro/C1-type" evidence="4">
    <location>
        <begin position="14"/>
        <end position="68"/>
    </location>
</feature>
<reference evidence="5 6" key="1">
    <citation type="submission" date="2019-10" db="EMBL/GenBank/DDBJ databases">
        <title>Deinococcus sp. isolated from soil.</title>
        <authorList>
            <person name="Li Y."/>
            <person name="Wang J."/>
        </authorList>
    </citation>
    <scope>NUCLEOTIDE SEQUENCE [LARGE SCALE GENOMIC DNA]</scope>
    <source>
        <strain evidence="5 6">SDU3-2</strain>
    </source>
</reference>
<keyword evidence="2" id="KW-0238">DNA-binding</keyword>
<gene>
    <name evidence="5" type="ORF">F8S09_16080</name>
</gene>
<dbReference type="EMBL" id="WBSL01000016">
    <property type="protein sequence ID" value="MPY68174.1"/>
    <property type="molecule type" value="Genomic_DNA"/>
</dbReference>
<dbReference type="RefSeq" id="WP_322618877.1">
    <property type="nucleotide sequence ID" value="NZ_WBSL01000016.1"/>
</dbReference>
<accession>A0A7X1NZI8</accession>
<dbReference type="AlphaFoldDB" id="A0A7X1NZI8"/>
<dbReference type="GO" id="GO:0003677">
    <property type="term" value="F:DNA binding"/>
    <property type="evidence" value="ECO:0007669"/>
    <property type="project" value="UniProtKB-KW"/>
</dbReference>
<dbReference type="PANTHER" id="PTHR46797">
    <property type="entry name" value="HTH-TYPE TRANSCRIPTIONAL REGULATOR"/>
    <property type="match status" value="1"/>
</dbReference>
<dbReference type="SMART" id="SM00530">
    <property type="entry name" value="HTH_XRE"/>
    <property type="match status" value="1"/>
</dbReference>
<keyword evidence="1" id="KW-0805">Transcription regulation</keyword>
<keyword evidence="3" id="KW-0804">Transcription</keyword>